<gene>
    <name evidence="4" type="ORF">ESZ26_11215</name>
    <name evidence="5" type="ORF">ESZ27_10045</name>
</gene>
<dbReference type="NCBIfam" id="TIGR00254">
    <property type="entry name" value="GGDEF"/>
    <property type="match status" value="1"/>
</dbReference>
<feature type="domain" description="GGDEF" evidence="3">
    <location>
        <begin position="202"/>
        <end position="333"/>
    </location>
</feature>
<dbReference type="OrthoDB" id="9812260at2"/>
<comment type="catalytic activity">
    <reaction evidence="2">
        <text>2 GTP = 3',3'-c-di-GMP + 2 diphosphate</text>
        <dbReference type="Rhea" id="RHEA:24898"/>
        <dbReference type="ChEBI" id="CHEBI:33019"/>
        <dbReference type="ChEBI" id="CHEBI:37565"/>
        <dbReference type="ChEBI" id="CHEBI:58805"/>
        <dbReference type="EC" id="2.7.7.65"/>
    </reaction>
</comment>
<accession>A0A5C6QCG5</accession>
<keyword evidence="6" id="KW-1185">Reference proteome</keyword>
<dbReference type="InterPro" id="IPR029787">
    <property type="entry name" value="Nucleotide_cyclase"/>
</dbReference>
<dbReference type="PANTHER" id="PTHR45138:SF9">
    <property type="entry name" value="DIGUANYLATE CYCLASE DGCM-RELATED"/>
    <property type="match status" value="1"/>
</dbReference>
<dbReference type="PROSITE" id="PS50887">
    <property type="entry name" value="GGDEF"/>
    <property type="match status" value="1"/>
</dbReference>
<dbReference type="EC" id="2.7.7.65" evidence="1"/>
<dbReference type="Gene3D" id="3.30.70.270">
    <property type="match status" value="1"/>
</dbReference>
<dbReference type="PANTHER" id="PTHR45138">
    <property type="entry name" value="REGULATORY COMPONENTS OF SENSORY TRANSDUCTION SYSTEM"/>
    <property type="match status" value="1"/>
</dbReference>
<evidence type="ECO:0000313" key="5">
    <source>
        <dbReference type="EMBL" id="TWX66569.1"/>
    </source>
</evidence>
<dbReference type="InterPro" id="IPR043128">
    <property type="entry name" value="Rev_trsase/Diguanyl_cyclase"/>
</dbReference>
<protein>
    <recommendedName>
        <fullName evidence="1">diguanylate cyclase</fullName>
        <ecNumber evidence="1">2.7.7.65</ecNumber>
    </recommendedName>
</protein>
<organism evidence="5 7">
    <name type="scientific">Colwellia hornerae</name>
    <dbReference type="NCBI Taxonomy" id="89402"/>
    <lineage>
        <taxon>Bacteria</taxon>
        <taxon>Pseudomonadati</taxon>
        <taxon>Pseudomonadota</taxon>
        <taxon>Gammaproteobacteria</taxon>
        <taxon>Alteromonadales</taxon>
        <taxon>Colwelliaceae</taxon>
        <taxon>Colwellia</taxon>
    </lineage>
</organism>
<evidence type="ECO:0000256" key="1">
    <source>
        <dbReference type="ARBA" id="ARBA00012528"/>
    </source>
</evidence>
<dbReference type="CDD" id="cd01949">
    <property type="entry name" value="GGDEF"/>
    <property type="match status" value="1"/>
</dbReference>
<evidence type="ECO:0000256" key="2">
    <source>
        <dbReference type="ARBA" id="ARBA00034247"/>
    </source>
</evidence>
<dbReference type="Pfam" id="PF00990">
    <property type="entry name" value="GGDEF"/>
    <property type="match status" value="1"/>
</dbReference>
<dbReference type="Proteomes" id="UP000321917">
    <property type="component" value="Unassembled WGS sequence"/>
</dbReference>
<evidence type="ECO:0000313" key="7">
    <source>
        <dbReference type="Proteomes" id="UP000321917"/>
    </source>
</evidence>
<dbReference type="GO" id="GO:0052621">
    <property type="term" value="F:diguanylate cyclase activity"/>
    <property type="evidence" value="ECO:0007669"/>
    <property type="project" value="UniProtKB-EC"/>
</dbReference>
<dbReference type="InterPro" id="IPR000160">
    <property type="entry name" value="GGDEF_dom"/>
</dbReference>
<dbReference type="AlphaFoldDB" id="A0A5C6QCG5"/>
<reference evidence="5 7" key="1">
    <citation type="submission" date="2019-07" db="EMBL/GenBank/DDBJ databases">
        <title>Genomes of sea-ice associated Colwellia species.</title>
        <authorList>
            <person name="Bowman J.P."/>
        </authorList>
    </citation>
    <scope>NUCLEOTIDE SEQUENCE [LARGE SCALE GENOMIC DNA]</scope>
    <source>
        <strain evidence="4 6">ACAM 607</strain>
        <strain evidence="5 7">IC036</strain>
    </source>
</reference>
<sequence>MKYHDSIEQAELKMNMAVKQLQRWFLPVSPINYSVSYEYINKKNIPLNTAIENKLATGKKLDNFFIEENYRQFILGQSKFRDELIDDLDDVVTHVEKNSQKSSLSINKLITTLDSNISDLQSTDKEKIVAAVNSICHASKAFKLHQQKFAEHILFTRKKTRALKVELKEVRKEIYMDPLTGLYNCKAMSKHLDLWLTEDPSRQVAAIVVSVDQISEVNLQFGHLISDVLLSKIASKVSSYVDGSGLPIRSGGDEFLILLPDVNKVSAQEIADKITQGVEKLRFVSSKSGVRLPQMTLSIGVDTFDVAENANSILKKSRQLIPDLHQKNNTLSS</sequence>
<dbReference type="InterPro" id="IPR050469">
    <property type="entry name" value="Diguanylate_Cyclase"/>
</dbReference>
<comment type="caution">
    <text evidence="5">The sequence shown here is derived from an EMBL/GenBank/DDBJ whole genome shotgun (WGS) entry which is preliminary data.</text>
</comment>
<evidence type="ECO:0000313" key="4">
    <source>
        <dbReference type="EMBL" id="TWX58693.1"/>
    </source>
</evidence>
<dbReference type="EMBL" id="VOLR01000014">
    <property type="protein sequence ID" value="TWX58693.1"/>
    <property type="molecule type" value="Genomic_DNA"/>
</dbReference>
<dbReference type="SMART" id="SM00267">
    <property type="entry name" value="GGDEF"/>
    <property type="match status" value="1"/>
</dbReference>
<dbReference type="SUPFAM" id="SSF55073">
    <property type="entry name" value="Nucleotide cyclase"/>
    <property type="match status" value="1"/>
</dbReference>
<dbReference type="EMBL" id="VOLQ01000017">
    <property type="protein sequence ID" value="TWX66569.1"/>
    <property type="molecule type" value="Genomic_DNA"/>
</dbReference>
<proteinExistence type="predicted"/>
<dbReference type="Proteomes" id="UP000321525">
    <property type="component" value="Unassembled WGS sequence"/>
</dbReference>
<name>A0A5C6QCG5_9GAMM</name>
<dbReference type="RefSeq" id="WP_146796522.1">
    <property type="nucleotide sequence ID" value="NZ_VOLP01000002.1"/>
</dbReference>
<evidence type="ECO:0000313" key="6">
    <source>
        <dbReference type="Proteomes" id="UP000321525"/>
    </source>
</evidence>
<evidence type="ECO:0000259" key="3">
    <source>
        <dbReference type="PROSITE" id="PS50887"/>
    </source>
</evidence>